<evidence type="ECO:0000313" key="3">
    <source>
        <dbReference type="Proteomes" id="UP000439903"/>
    </source>
</evidence>
<dbReference type="InterPro" id="IPR000210">
    <property type="entry name" value="BTB/POZ_dom"/>
</dbReference>
<keyword evidence="3" id="KW-1185">Reference proteome</keyword>
<reference evidence="2 3" key="1">
    <citation type="journal article" date="2019" name="Environ. Microbiol.">
        <title>At the nexus of three kingdoms: the genome of the mycorrhizal fungus Gigaspora margarita provides insights into plant, endobacterial and fungal interactions.</title>
        <authorList>
            <person name="Venice F."/>
            <person name="Ghignone S."/>
            <person name="Salvioli di Fossalunga A."/>
            <person name="Amselem J."/>
            <person name="Novero M."/>
            <person name="Xianan X."/>
            <person name="Sedzielewska Toro K."/>
            <person name="Morin E."/>
            <person name="Lipzen A."/>
            <person name="Grigoriev I.V."/>
            <person name="Henrissat B."/>
            <person name="Martin F.M."/>
            <person name="Bonfante P."/>
        </authorList>
    </citation>
    <scope>NUCLEOTIDE SEQUENCE [LARGE SCALE GENOMIC DNA]</scope>
    <source>
        <strain evidence="2 3">BEG34</strain>
    </source>
</reference>
<dbReference type="Proteomes" id="UP000439903">
    <property type="component" value="Unassembled WGS sequence"/>
</dbReference>
<dbReference type="Pfam" id="PF00651">
    <property type="entry name" value="BTB"/>
    <property type="match status" value="1"/>
</dbReference>
<dbReference type="PROSITE" id="PS50097">
    <property type="entry name" value="BTB"/>
    <property type="match status" value="1"/>
</dbReference>
<dbReference type="SUPFAM" id="SSF54695">
    <property type="entry name" value="POZ domain"/>
    <property type="match status" value="1"/>
</dbReference>
<evidence type="ECO:0000313" key="2">
    <source>
        <dbReference type="EMBL" id="KAF0509709.1"/>
    </source>
</evidence>
<accession>A0A8H4ALE7</accession>
<proteinExistence type="predicted"/>
<evidence type="ECO:0000259" key="1">
    <source>
        <dbReference type="PROSITE" id="PS50097"/>
    </source>
</evidence>
<sequence>MIEVPLPFASLKFRLCCCYSNWGRTNFKEINTHSTVLRARSPYFKVAFSNKWVKRYSSVTIFKKPNITPAEFLMILRSLIKSHPGYKRISFSLCTQSSNSKVGFLTLDKDILLSLIKRDDLGIEEIVIWKYLGNLKRWTDNDFALLKKSLDPFIPYIRFHEISNEEFYYHDKHKNSIPENLYEDLVAYLMANVIPKVSMLPPRYGSISIDSM</sequence>
<dbReference type="OrthoDB" id="5948799at2759"/>
<protein>
    <submittedName>
        <fullName evidence="2">BTB-domain-containing protein</fullName>
    </submittedName>
</protein>
<dbReference type="AlphaFoldDB" id="A0A8H4ALE7"/>
<dbReference type="Gene3D" id="3.30.710.10">
    <property type="entry name" value="Potassium Channel Kv1.1, Chain A"/>
    <property type="match status" value="1"/>
</dbReference>
<organism evidence="2 3">
    <name type="scientific">Gigaspora margarita</name>
    <dbReference type="NCBI Taxonomy" id="4874"/>
    <lineage>
        <taxon>Eukaryota</taxon>
        <taxon>Fungi</taxon>
        <taxon>Fungi incertae sedis</taxon>
        <taxon>Mucoromycota</taxon>
        <taxon>Glomeromycotina</taxon>
        <taxon>Glomeromycetes</taxon>
        <taxon>Diversisporales</taxon>
        <taxon>Gigasporaceae</taxon>
        <taxon>Gigaspora</taxon>
    </lineage>
</organism>
<dbReference type="Gene3D" id="1.25.40.420">
    <property type="match status" value="1"/>
</dbReference>
<feature type="domain" description="BTB" evidence="1">
    <location>
        <begin position="28"/>
        <end position="88"/>
    </location>
</feature>
<comment type="caution">
    <text evidence="2">The sequence shown here is derived from an EMBL/GenBank/DDBJ whole genome shotgun (WGS) entry which is preliminary data.</text>
</comment>
<name>A0A8H4ALE7_GIGMA</name>
<gene>
    <name evidence="2" type="ORF">F8M41_018546</name>
</gene>
<dbReference type="InterPro" id="IPR011333">
    <property type="entry name" value="SKP1/BTB/POZ_sf"/>
</dbReference>
<dbReference type="EMBL" id="WTPW01000453">
    <property type="protein sequence ID" value="KAF0509709.1"/>
    <property type="molecule type" value="Genomic_DNA"/>
</dbReference>